<reference evidence="9 10" key="1">
    <citation type="journal article" date="2020" name="Microbiol. Resour. Announc.">
        <title>Complete genome sequence of Pseudomonas otitidis strain MrB4, isolated from Lake Biwa in Japan.</title>
        <authorList>
            <person name="Miyazaki K."/>
            <person name="Hase E."/>
            <person name="Maruya T."/>
        </authorList>
    </citation>
    <scope>NUCLEOTIDE SEQUENCE [LARGE SCALE GENOMIC DNA]</scope>
    <source>
        <strain evidence="9 10">MrB4</strain>
    </source>
</reference>
<dbReference type="Pfam" id="PF09335">
    <property type="entry name" value="VTT_dom"/>
    <property type="match status" value="1"/>
</dbReference>
<dbReference type="Pfam" id="PF01569">
    <property type="entry name" value="PAP2"/>
    <property type="match status" value="1"/>
</dbReference>
<organism evidence="9 10">
    <name type="scientific">Metapseudomonas otitidis</name>
    <dbReference type="NCBI Taxonomy" id="319939"/>
    <lineage>
        <taxon>Bacteria</taxon>
        <taxon>Pseudomonadati</taxon>
        <taxon>Pseudomonadota</taxon>
        <taxon>Gammaproteobacteria</taxon>
        <taxon>Pseudomonadales</taxon>
        <taxon>Pseudomonadaceae</taxon>
        <taxon>Metapseudomonas</taxon>
    </lineage>
</organism>
<evidence type="ECO:0000256" key="2">
    <source>
        <dbReference type="ARBA" id="ARBA00010792"/>
    </source>
</evidence>
<dbReference type="Gene3D" id="1.20.144.10">
    <property type="entry name" value="Phosphatidic acid phosphatase type 2/haloperoxidase"/>
    <property type="match status" value="1"/>
</dbReference>
<accession>A0A679G8Z6</accession>
<feature type="domain" description="Phosphatidic acid phosphatase type 2/haloperoxidase" evidence="8">
    <location>
        <begin position="283"/>
        <end position="393"/>
    </location>
</feature>
<dbReference type="RefSeq" id="WP_172432650.1">
    <property type="nucleotide sequence ID" value="NZ_AP022642.1"/>
</dbReference>
<feature type="transmembrane region" description="Helical" evidence="7">
    <location>
        <begin position="284"/>
        <end position="304"/>
    </location>
</feature>
<dbReference type="EMBL" id="AP022642">
    <property type="protein sequence ID" value="BCA26946.1"/>
    <property type="molecule type" value="Genomic_DNA"/>
</dbReference>
<evidence type="ECO:0000313" key="9">
    <source>
        <dbReference type="EMBL" id="BCA26946.1"/>
    </source>
</evidence>
<dbReference type="PANTHER" id="PTHR30353:SF15">
    <property type="entry name" value="INNER MEMBRANE PROTEIN YABI"/>
    <property type="match status" value="1"/>
</dbReference>
<feature type="transmembrane region" description="Helical" evidence="7">
    <location>
        <begin position="176"/>
        <end position="196"/>
    </location>
</feature>
<dbReference type="InterPro" id="IPR032816">
    <property type="entry name" value="VTT_dom"/>
</dbReference>
<keyword evidence="4 7" id="KW-0812">Transmembrane</keyword>
<evidence type="ECO:0000313" key="10">
    <source>
        <dbReference type="Proteomes" id="UP000501237"/>
    </source>
</evidence>
<comment type="subcellular location">
    <subcellularLocation>
        <location evidence="1">Cell membrane</location>
        <topology evidence="1">Multi-pass membrane protein</topology>
    </subcellularLocation>
</comment>
<protein>
    <recommendedName>
        <fullName evidence="8">Phosphatidic acid phosphatase type 2/haloperoxidase domain-containing protein</fullName>
    </recommendedName>
</protein>
<gene>
    <name evidence="9" type="ORF">PtoMrB4_09230</name>
</gene>
<dbReference type="CDD" id="cd03392">
    <property type="entry name" value="PAP2_like_2"/>
    <property type="match status" value="1"/>
</dbReference>
<evidence type="ECO:0000256" key="5">
    <source>
        <dbReference type="ARBA" id="ARBA00022989"/>
    </source>
</evidence>
<evidence type="ECO:0000256" key="6">
    <source>
        <dbReference type="ARBA" id="ARBA00023136"/>
    </source>
</evidence>
<proteinExistence type="inferred from homology"/>
<dbReference type="AlphaFoldDB" id="A0A679G8Z6"/>
<keyword evidence="5 7" id="KW-1133">Transmembrane helix</keyword>
<dbReference type="InterPro" id="IPR036938">
    <property type="entry name" value="PAP2/HPO_sf"/>
</dbReference>
<dbReference type="InterPro" id="IPR000326">
    <property type="entry name" value="PAP2/HPO"/>
</dbReference>
<keyword evidence="6 7" id="KW-0472">Membrane</keyword>
<evidence type="ECO:0000256" key="1">
    <source>
        <dbReference type="ARBA" id="ARBA00004651"/>
    </source>
</evidence>
<evidence type="ECO:0000259" key="8">
    <source>
        <dbReference type="SMART" id="SM00014"/>
    </source>
</evidence>
<evidence type="ECO:0000256" key="3">
    <source>
        <dbReference type="ARBA" id="ARBA00022475"/>
    </source>
</evidence>
<feature type="transmembrane region" description="Helical" evidence="7">
    <location>
        <begin position="64"/>
        <end position="81"/>
    </location>
</feature>
<dbReference type="GO" id="GO:0005886">
    <property type="term" value="C:plasma membrane"/>
    <property type="evidence" value="ECO:0007669"/>
    <property type="project" value="UniProtKB-SubCell"/>
</dbReference>
<feature type="transmembrane region" description="Helical" evidence="7">
    <location>
        <begin position="409"/>
        <end position="429"/>
    </location>
</feature>
<feature type="transmembrane region" description="Helical" evidence="7">
    <location>
        <begin position="208"/>
        <end position="228"/>
    </location>
</feature>
<evidence type="ECO:0000256" key="7">
    <source>
        <dbReference type="SAM" id="Phobius"/>
    </source>
</evidence>
<feature type="transmembrane region" description="Helical" evidence="7">
    <location>
        <begin position="352"/>
        <end position="372"/>
    </location>
</feature>
<comment type="similarity">
    <text evidence="2">Belongs to the DedA family.</text>
</comment>
<evidence type="ECO:0000256" key="4">
    <source>
        <dbReference type="ARBA" id="ARBA00022692"/>
    </source>
</evidence>
<dbReference type="SMART" id="SM00014">
    <property type="entry name" value="acidPPc"/>
    <property type="match status" value="1"/>
</dbReference>
<dbReference type="InterPro" id="IPR032818">
    <property type="entry name" value="DedA-like"/>
</dbReference>
<dbReference type="PANTHER" id="PTHR30353">
    <property type="entry name" value="INNER MEMBRANE PROTEIN DEDA-RELATED"/>
    <property type="match status" value="1"/>
</dbReference>
<feature type="transmembrane region" description="Helical" evidence="7">
    <location>
        <begin position="324"/>
        <end position="340"/>
    </location>
</feature>
<dbReference type="KEGG" id="poj:PtoMrB4_09230"/>
<dbReference type="GeneID" id="57396135"/>
<sequence length="439" mass="47046">MTEWLHAITDWLSANPQWLGLAIFTIACVECLAIAGIIVPGTVLLFAVAALAGSGALGLGETLLLGYLGGLLGDAISYGLGRRFHQNIRRLPGLRHHPEWLAGAETYFQRYGVASLLVGRFIGPLRPMLPMVAGMLDMPLPRFVAVSLVAAAGWSVAYLLPGWATGAAFRLPLPEGFWSEAAVVVVAVLVMIGLIVQGSLRHKRWATSLAAGLSLVLLVALFFGWSSLHDFDQGLMALVQEQRQATLDSLAVLVTRLGDFRTQFFAGALITGLLLLARQWRHALFAGGTLITTALANGALKHLFARARPDVLAEPLSSFSFPSGHSSAAFAFFLVLGVLAGRGQPPRLRLTWMALACLPAASIALSRVYLGVHWPTDIIAGALLASCVCAGWLALIQRQASLPAMSPRVWWLLLPAALALLGGFATWALPEAFSLYRYK</sequence>
<keyword evidence="3" id="KW-1003">Cell membrane</keyword>
<dbReference type="Proteomes" id="UP000501237">
    <property type="component" value="Chromosome"/>
</dbReference>
<feature type="transmembrane region" description="Helical" evidence="7">
    <location>
        <begin position="378"/>
        <end position="397"/>
    </location>
</feature>
<feature type="transmembrane region" description="Helical" evidence="7">
    <location>
        <begin position="260"/>
        <end position="277"/>
    </location>
</feature>
<feature type="transmembrane region" description="Helical" evidence="7">
    <location>
        <begin position="21"/>
        <end position="52"/>
    </location>
</feature>
<dbReference type="SUPFAM" id="SSF48317">
    <property type="entry name" value="Acid phosphatase/Vanadium-dependent haloperoxidase"/>
    <property type="match status" value="1"/>
</dbReference>
<name>A0A679G8Z6_9GAMM</name>
<feature type="transmembrane region" description="Helical" evidence="7">
    <location>
        <begin position="143"/>
        <end position="164"/>
    </location>
</feature>